<name>A0A5S9NSK9_9GAMM</name>
<dbReference type="InterPro" id="IPR001926">
    <property type="entry name" value="TrpB-like_PALP"/>
</dbReference>
<dbReference type="OrthoDB" id="9801249at2"/>
<dbReference type="Gene3D" id="3.40.50.1100">
    <property type="match status" value="2"/>
</dbReference>
<dbReference type="Pfam" id="PF00291">
    <property type="entry name" value="PALP"/>
    <property type="match status" value="1"/>
</dbReference>
<accession>A0A5S9NSK9</accession>
<evidence type="ECO:0000256" key="5">
    <source>
        <dbReference type="PIRSR" id="PIRSR006278-2"/>
    </source>
</evidence>
<proteinExistence type="inferred from homology"/>
<dbReference type="PANTHER" id="PTHR43780">
    <property type="entry name" value="1-AMINOCYCLOPROPANE-1-CARBOXYLATE DEAMINASE-RELATED"/>
    <property type="match status" value="1"/>
</dbReference>
<evidence type="ECO:0000256" key="3">
    <source>
        <dbReference type="ARBA" id="ARBA00022898"/>
    </source>
</evidence>
<sequence length="334" mass="36033">MLVDGIQALLDAAETPPPVSKLQSKFLRDAAVQVSVVRFDQVDSALSGNKLYKLIPWCQRAVSEGYDTLVSFGGWHSNHLHALAAAGHRLGVKTVGYVRGYSHQPESPTIRDLKTLGMELVFVSRGDYRLRHTPEYLSDVSRSWPSALIIPEGGAGPKGVEGGRLMAGHVSRLIQSDVIQAPDIVMMPVGTATTFAGFVDRDPARGGSYVGVAAVDDVETMMSRVQMVLNAASLAGDSAADQRYARQWHINRDYICGGFGKMSPSLAAFITRFESVYGVPLDPVYNAKAFYGLEQQISDGSIPAGTHVLMVHTGGLQGRRGMQDRIEKLTSASA</sequence>
<dbReference type="InterPro" id="IPR027278">
    <property type="entry name" value="ACCD_DCysDesulf"/>
</dbReference>
<dbReference type="EMBL" id="CACSIO010000003">
    <property type="protein sequence ID" value="CAA0093631.1"/>
    <property type="molecule type" value="Genomic_DNA"/>
</dbReference>
<keyword evidence="7" id="KW-0456">Lyase</keyword>
<dbReference type="PANTHER" id="PTHR43780:SF2">
    <property type="entry name" value="1-AMINOCYCLOPROPANE-1-CARBOXYLATE DEAMINASE-RELATED"/>
    <property type="match status" value="1"/>
</dbReference>
<dbReference type="SUPFAM" id="SSF53686">
    <property type="entry name" value="Tryptophan synthase beta subunit-like PLP-dependent enzymes"/>
    <property type="match status" value="1"/>
</dbReference>
<feature type="modified residue" description="N6-(pyridoxal phosphate)lysine" evidence="5">
    <location>
        <position position="50"/>
    </location>
</feature>
<gene>
    <name evidence="7" type="primary">dcyD_2</name>
    <name evidence="7" type="ORF">OPDIPICF_03877</name>
</gene>
<evidence type="ECO:0000256" key="4">
    <source>
        <dbReference type="PIRSR" id="PIRSR006278-1"/>
    </source>
</evidence>
<organism evidence="7 8">
    <name type="scientific">BD1-7 clade bacterium</name>
    <dbReference type="NCBI Taxonomy" id="2029982"/>
    <lineage>
        <taxon>Bacteria</taxon>
        <taxon>Pseudomonadati</taxon>
        <taxon>Pseudomonadota</taxon>
        <taxon>Gammaproteobacteria</taxon>
        <taxon>Cellvibrionales</taxon>
        <taxon>Spongiibacteraceae</taxon>
        <taxon>BD1-7 clade</taxon>
    </lineage>
</organism>
<protein>
    <submittedName>
        <fullName evidence="7">D-cysteine desulfhydrase</fullName>
        <ecNumber evidence="7">4.4.1.15</ecNumber>
    </submittedName>
</protein>
<dbReference type="GO" id="GO:0019148">
    <property type="term" value="F:D-cysteine desulfhydrase activity"/>
    <property type="evidence" value="ECO:0007669"/>
    <property type="project" value="UniProtKB-EC"/>
</dbReference>
<dbReference type="AlphaFoldDB" id="A0A5S9NSK9"/>
<dbReference type="PIRSF" id="PIRSF006278">
    <property type="entry name" value="ACCD_DCysDesulf"/>
    <property type="match status" value="1"/>
</dbReference>
<dbReference type="InterPro" id="IPR036052">
    <property type="entry name" value="TrpB-like_PALP_sf"/>
</dbReference>
<evidence type="ECO:0000313" key="8">
    <source>
        <dbReference type="Proteomes" id="UP000441399"/>
    </source>
</evidence>
<reference evidence="7 8" key="1">
    <citation type="submission" date="2019-11" db="EMBL/GenBank/DDBJ databases">
        <authorList>
            <person name="Holert J."/>
        </authorList>
    </citation>
    <scope>NUCLEOTIDE SEQUENCE [LARGE SCALE GENOMIC DNA]</scope>
    <source>
        <strain evidence="7">SB11_3</strain>
    </source>
</reference>
<evidence type="ECO:0000259" key="6">
    <source>
        <dbReference type="Pfam" id="PF00291"/>
    </source>
</evidence>
<evidence type="ECO:0000256" key="2">
    <source>
        <dbReference type="ARBA" id="ARBA00008639"/>
    </source>
</evidence>
<evidence type="ECO:0000313" key="7">
    <source>
        <dbReference type="EMBL" id="CAA0093631.1"/>
    </source>
</evidence>
<dbReference type="EC" id="4.4.1.15" evidence="7"/>
<dbReference type="Proteomes" id="UP000441399">
    <property type="component" value="Unassembled WGS sequence"/>
</dbReference>
<feature type="domain" description="Tryptophan synthase beta chain-like PALP" evidence="6">
    <location>
        <begin position="60"/>
        <end position="314"/>
    </location>
</feature>
<feature type="active site" description="Nucleophile" evidence="4">
    <location>
        <position position="77"/>
    </location>
</feature>
<keyword evidence="8" id="KW-1185">Reference proteome</keyword>
<evidence type="ECO:0000256" key="1">
    <source>
        <dbReference type="ARBA" id="ARBA00001933"/>
    </source>
</evidence>
<comment type="similarity">
    <text evidence="2">Belongs to the ACC deaminase/D-cysteine desulfhydrase family.</text>
</comment>
<keyword evidence="3 5" id="KW-0663">Pyridoxal phosphate</keyword>
<comment type="cofactor">
    <cofactor evidence="1">
        <name>pyridoxal 5'-phosphate</name>
        <dbReference type="ChEBI" id="CHEBI:597326"/>
    </cofactor>
</comment>